<sequence>MLAEEKSSFGVERLALRKPYEKPNKRCREQFKPSRDEADQMRLFRHFDVQEFCYNFEMEMIKGIKDVSKSQMMSITTCTVVAEQPIFFSEKPKGKYENNFEERKDFSDYLLIFDEYDEELMDSLMICEDNCDLPSLESDLMINNEQTITELTFFQPEHPSSLILFSQDFAEESFDYSHQKPLLGTRRPLDDDLGPIFDEEYDYGPIFDEEAPSMTSIIMENQLCFDPGTSPIPLSTEHCKKPVMINSLPEMFLTISSQDVKLFGLDMAKEFCVSNSVFENMINSFKLFEPDKLSDQERFQYGNDIHYGLFLSFDQFLKHSKGFDHLKRPWHVLRSLLNNCVVLSFDNIMVYNTFFDKHIEPLISDFQSELALLSSEFEKDMHAETCVTCSREYDHGILVSVLSVQDKQVQPQRNVRNKSIDRAYQPEIWRCIDTYLAELDELNNQESWNDIILDEPSWTNTHLDELNSMWSEGLAGQGASTSFNKLRPFCAQFSPSLFKSFDVTEVSGSCLGGSQRREKTLFLGPPDLFRTSFPFNGLCFWEEEASPVLLRRLLNRWIPVASVLFGQVVTSKSEKMTEDGVPGVTSVWFDGFRCTVDLVSDVESRDG</sequence>
<organism evidence="1 2">
    <name type="scientific">Brassica cretica</name>
    <name type="common">Mustard</name>
    <dbReference type="NCBI Taxonomy" id="69181"/>
    <lineage>
        <taxon>Eukaryota</taxon>
        <taxon>Viridiplantae</taxon>
        <taxon>Streptophyta</taxon>
        <taxon>Embryophyta</taxon>
        <taxon>Tracheophyta</taxon>
        <taxon>Spermatophyta</taxon>
        <taxon>Magnoliopsida</taxon>
        <taxon>eudicotyledons</taxon>
        <taxon>Gunneridae</taxon>
        <taxon>Pentapetalae</taxon>
        <taxon>rosids</taxon>
        <taxon>malvids</taxon>
        <taxon>Brassicales</taxon>
        <taxon>Brassicaceae</taxon>
        <taxon>Brassiceae</taxon>
        <taxon>Brassica</taxon>
    </lineage>
</organism>
<evidence type="ECO:0000313" key="2">
    <source>
        <dbReference type="Proteomes" id="UP000712600"/>
    </source>
</evidence>
<name>A0A8S9RDX8_BRACR</name>
<protein>
    <submittedName>
        <fullName evidence="1">Uncharacterized protein</fullName>
    </submittedName>
</protein>
<comment type="caution">
    <text evidence="1">The sequence shown here is derived from an EMBL/GenBank/DDBJ whole genome shotgun (WGS) entry which is preliminary data.</text>
</comment>
<proteinExistence type="predicted"/>
<gene>
    <name evidence="1" type="ORF">F2Q69_00058376</name>
</gene>
<evidence type="ECO:0000313" key="1">
    <source>
        <dbReference type="EMBL" id="KAF3570936.1"/>
    </source>
</evidence>
<reference evidence="1" key="1">
    <citation type="submission" date="2019-12" db="EMBL/GenBank/DDBJ databases">
        <title>Genome sequencing and annotation of Brassica cretica.</title>
        <authorList>
            <person name="Studholme D.J."/>
            <person name="Sarris P."/>
        </authorList>
    </citation>
    <scope>NUCLEOTIDE SEQUENCE</scope>
    <source>
        <strain evidence="1">PFS-109/04</strain>
        <tissue evidence="1">Leaf</tissue>
    </source>
</reference>
<dbReference type="Proteomes" id="UP000712600">
    <property type="component" value="Unassembled WGS sequence"/>
</dbReference>
<accession>A0A8S9RDX8</accession>
<dbReference type="EMBL" id="QGKX02000095">
    <property type="protein sequence ID" value="KAF3570936.1"/>
    <property type="molecule type" value="Genomic_DNA"/>
</dbReference>
<dbReference type="AlphaFoldDB" id="A0A8S9RDX8"/>